<keyword evidence="3 5" id="KW-1133">Transmembrane helix</keyword>
<dbReference type="PANTHER" id="PTHR10846:SF8">
    <property type="entry name" value="INNER MEMBRANE PROTEIN YRBG"/>
    <property type="match status" value="1"/>
</dbReference>
<dbReference type="InterPro" id="IPR004837">
    <property type="entry name" value="NaCa_Exmemb"/>
</dbReference>
<feature type="transmembrane region" description="Helical" evidence="5">
    <location>
        <begin position="303"/>
        <end position="321"/>
    </location>
</feature>
<keyword evidence="2 5" id="KW-0812">Transmembrane</keyword>
<keyword evidence="8" id="KW-1185">Reference proteome</keyword>
<dbReference type="GO" id="GO:0005886">
    <property type="term" value="C:plasma membrane"/>
    <property type="evidence" value="ECO:0007669"/>
    <property type="project" value="TreeGrafter"/>
</dbReference>
<dbReference type="OrthoDB" id="142185at2157"/>
<comment type="subcellular location">
    <subcellularLocation>
        <location evidence="1">Membrane</location>
        <topology evidence="1">Multi-pass membrane protein</topology>
    </subcellularLocation>
</comment>
<evidence type="ECO:0000313" key="7">
    <source>
        <dbReference type="EMBL" id="AKB29215.1"/>
    </source>
</evidence>
<dbReference type="GO" id="GO:0006874">
    <property type="term" value="P:intracellular calcium ion homeostasis"/>
    <property type="evidence" value="ECO:0007669"/>
    <property type="project" value="TreeGrafter"/>
</dbReference>
<evidence type="ECO:0000256" key="3">
    <source>
        <dbReference type="ARBA" id="ARBA00022989"/>
    </source>
</evidence>
<proteinExistence type="predicted"/>
<dbReference type="Proteomes" id="UP000033111">
    <property type="component" value="Chromosome"/>
</dbReference>
<evidence type="ECO:0000256" key="1">
    <source>
        <dbReference type="ARBA" id="ARBA00004141"/>
    </source>
</evidence>
<feature type="transmembrane region" description="Helical" evidence="5">
    <location>
        <begin position="241"/>
        <end position="264"/>
    </location>
</feature>
<dbReference type="InterPro" id="IPR044880">
    <property type="entry name" value="NCX_ion-bd_dom_sf"/>
</dbReference>
<dbReference type="PATRIC" id="fig|1434120.4.peg.3273"/>
<feature type="transmembrane region" description="Helical" evidence="5">
    <location>
        <begin position="208"/>
        <end position="226"/>
    </location>
</feature>
<dbReference type="HOGENOM" id="CLU_007948_0_3_2"/>
<feature type="transmembrane region" description="Helical" evidence="5">
    <location>
        <begin position="36"/>
        <end position="63"/>
    </location>
</feature>
<name>A0A0E3P8E1_9EURY</name>
<organism evidence="7 8">
    <name type="scientific">Methanosarcina siciliae T4/M</name>
    <dbReference type="NCBI Taxonomy" id="1434120"/>
    <lineage>
        <taxon>Archaea</taxon>
        <taxon>Methanobacteriati</taxon>
        <taxon>Methanobacteriota</taxon>
        <taxon>Stenosarchaea group</taxon>
        <taxon>Methanomicrobia</taxon>
        <taxon>Methanosarcinales</taxon>
        <taxon>Methanosarcinaceae</taxon>
        <taxon>Methanosarcina</taxon>
    </lineage>
</organism>
<feature type="transmembrane region" description="Helical" evidence="5">
    <location>
        <begin position="127"/>
        <end position="145"/>
    </location>
</feature>
<dbReference type="GO" id="GO:0005262">
    <property type="term" value="F:calcium channel activity"/>
    <property type="evidence" value="ECO:0007669"/>
    <property type="project" value="TreeGrafter"/>
</dbReference>
<dbReference type="GO" id="GO:0008273">
    <property type="term" value="F:calcium, potassium:sodium antiporter activity"/>
    <property type="evidence" value="ECO:0007669"/>
    <property type="project" value="TreeGrafter"/>
</dbReference>
<dbReference type="Pfam" id="PF01699">
    <property type="entry name" value="Na_Ca_ex"/>
    <property type="match status" value="2"/>
</dbReference>
<feature type="transmembrane region" description="Helical" evidence="5">
    <location>
        <begin position="333"/>
        <end position="349"/>
    </location>
</feature>
<dbReference type="KEGG" id="msw:MSSIT_2496"/>
<dbReference type="GeneID" id="24861381"/>
<dbReference type="PANTHER" id="PTHR10846">
    <property type="entry name" value="SODIUM/POTASSIUM/CALCIUM EXCHANGER"/>
    <property type="match status" value="1"/>
</dbReference>
<evidence type="ECO:0000259" key="6">
    <source>
        <dbReference type="Pfam" id="PF01699"/>
    </source>
</evidence>
<feature type="transmembrane region" description="Helical" evidence="5">
    <location>
        <begin position="6"/>
        <end position="24"/>
    </location>
</feature>
<evidence type="ECO:0000256" key="4">
    <source>
        <dbReference type="ARBA" id="ARBA00023136"/>
    </source>
</evidence>
<dbReference type="EMBL" id="CP009506">
    <property type="protein sequence ID" value="AKB29215.1"/>
    <property type="molecule type" value="Genomic_DNA"/>
</dbReference>
<feature type="domain" description="Sodium/calcium exchanger membrane region" evidence="6">
    <location>
        <begin position="6"/>
        <end position="145"/>
    </location>
</feature>
<reference evidence="7 8" key="1">
    <citation type="submission" date="2014-07" db="EMBL/GenBank/DDBJ databases">
        <title>Methanogenic archaea and the global carbon cycle.</title>
        <authorList>
            <person name="Henriksen J.R."/>
            <person name="Luke J."/>
            <person name="Reinhart S."/>
            <person name="Benedict M.N."/>
            <person name="Youngblut N.D."/>
            <person name="Metcalf M.E."/>
            <person name="Whitaker R.J."/>
            <person name="Metcalf W.W."/>
        </authorList>
    </citation>
    <scope>NUCLEOTIDE SEQUENCE [LARGE SCALE GENOMIC DNA]</scope>
    <source>
        <strain evidence="7 8">T4/M</strain>
    </source>
</reference>
<dbReference type="Gene3D" id="1.20.1420.30">
    <property type="entry name" value="NCX, central ion-binding region"/>
    <property type="match status" value="2"/>
</dbReference>
<keyword evidence="4 5" id="KW-0472">Membrane</keyword>
<sequence>MITVNFLILLLGLVFLVKGSDYFVKSASTIAKKLGVSEFVIGLTLVAIGTSIPELASSIAASIQQASGIVIGNIVGSNIANIGLIVGVAAFLSPIKTEIDMLKRDGYIMLFSALLFFVFAFNRELSIIEAGLFVLLYIAYVFFLFEEAEKYEGKLHFKEFITYFFKFKYISSAVQKLNGNLNRNSKSDRNSESGNVNERPEGGFAKDIFTLVLSCAAIVIGAKYFVQESIFFAELLGVPDTIIGTTLVAVGTSLPELVVTVSAARQGYGSIALGNVIGSNITNIFLILGLSGVLYPISVAEISLSFTIPVMIVISLILLAFISTGWEIKRWEGVALMVFYAAFLVVLFYI</sequence>
<evidence type="ECO:0000256" key="2">
    <source>
        <dbReference type="ARBA" id="ARBA00022692"/>
    </source>
</evidence>
<feature type="transmembrane region" description="Helical" evidence="5">
    <location>
        <begin position="69"/>
        <end position="92"/>
    </location>
</feature>
<dbReference type="InterPro" id="IPR004481">
    <property type="entry name" value="K/Na/Ca-exchanger"/>
</dbReference>
<evidence type="ECO:0000313" key="8">
    <source>
        <dbReference type="Proteomes" id="UP000033111"/>
    </source>
</evidence>
<dbReference type="RefSeq" id="WP_048172947.1">
    <property type="nucleotide sequence ID" value="NZ_CP009506.1"/>
</dbReference>
<protein>
    <submittedName>
        <fullName evidence="7">Sodium/calcium exchanger protein</fullName>
    </submittedName>
</protein>
<accession>A0A0E3P8E1</accession>
<feature type="domain" description="Sodium/calcium exchanger membrane region" evidence="6">
    <location>
        <begin position="208"/>
        <end position="348"/>
    </location>
</feature>
<dbReference type="AlphaFoldDB" id="A0A0E3P8E1"/>
<evidence type="ECO:0000256" key="5">
    <source>
        <dbReference type="SAM" id="Phobius"/>
    </source>
</evidence>
<dbReference type="NCBIfam" id="TIGR00367">
    <property type="entry name" value="calcium/sodium antiporter"/>
    <property type="match status" value="1"/>
</dbReference>
<gene>
    <name evidence="7" type="ORF">MSSIT_2496</name>
</gene>
<feature type="transmembrane region" description="Helical" evidence="5">
    <location>
        <begin position="276"/>
        <end position="297"/>
    </location>
</feature>